<comment type="caution">
    <text evidence="5">The sequence shown here is derived from an EMBL/GenBank/DDBJ whole genome shotgun (WGS) entry which is preliminary data.</text>
</comment>
<dbReference type="PANTHER" id="PTHR24147:SF60">
    <property type="entry name" value="ANKYRIN REPEAT DOMAIN-CONTAINING PROTEIN 26-RELATED"/>
    <property type="match status" value="1"/>
</dbReference>
<feature type="region of interest" description="Disordered" evidence="3">
    <location>
        <begin position="20"/>
        <end position="41"/>
    </location>
</feature>
<gene>
    <name evidence="5" type="ORF">FD755_024404</name>
</gene>
<reference evidence="5 6" key="1">
    <citation type="submission" date="2019-06" db="EMBL/GenBank/DDBJ databases">
        <title>Discovery of a novel chromosome fission-fusion reversal in muntjac.</title>
        <authorList>
            <person name="Mudd A.B."/>
            <person name="Bredeson J.V."/>
            <person name="Baum R."/>
            <person name="Hockemeyer D."/>
            <person name="Rokhsar D.S."/>
        </authorList>
    </citation>
    <scope>NUCLEOTIDE SEQUENCE [LARGE SCALE GENOMIC DNA]</scope>
    <source>
        <strain evidence="5">UCam_UCB_Mr</strain>
        <tissue evidence="5">Fibroblast cell line</tissue>
    </source>
</reference>
<evidence type="ECO:0000313" key="6">
    <source>
        <dbReference type="Proteomes" id="UP000326062"/>
    </source>
</evidence>
<accession>A0A5N3V9S8</accession>
<dbReference type="Pfam" id="PF14915">
    <property type="entry name" value="CCDC144C"/>
    <property type="match status" value="1"/>
</dbReference>
<evidence type="ECO:0000313" key="5">
    <source>
        <dbReference type="EMBL" id="KAB0345941.1"/>
    </source>
</evidence>
<dbReference type="AlphaFoldDB" id="A0A5N3V9S8"/>
<feature type="coiled-coil region" evidence="2">
    <location>
        <begin position="85"/>
        <end position="137"/>
    </location>
</feature>
<proteinExistence type="predicted"/>
<dbReference type="Proteomes" id="UP000326062">
    <property type="component" value="Unassembled WGS sequence"/>
</dbReference>
<dbReference type="PANTHER" id="PTHR24147">
    <property type="entry name" value="ANKYRIN REPEAT DOMAIN 36-RELATED"/>
    <property type="match status" value="1"/>
</dbReference>
<keyword evidence="6" id="KW-1185">Reference proteome</keyword>
<name>A0A5N3V9S8_MUNRE</name>
<evidence type="ECO:0000256" key="3">
    <source>
        <dbReference type="SAM" id="MobiDB-lite"/>
    </source>
</evidence>
<evidence type="ECO:0000256" key="1">
    <source>
        <dbReference type="ARBA" id="ARBA00023054"/>
    </source>
</evidence>
<evidence type="ECO:0000256" key="2">
    <source>
        <dbReference type="SAM" id="Coils"/>
    </source>
</evidence>
<dbReference type="InterPro" id="IPR050657">
    <property type="entry name" value="Ankyrin_repeat_domain"/>
</dbReference>
<evidence type="ECO:0000259" key="4">
    <source>
        <dbReference type="Pfam" id="PF14915"/>
    </source>
</evidence>
<feature type="compositionally biased region" description="Polar residues" evidence="3">
    <location>
        <begin position="21"/>
        <end position="33"/>
    </location>
</feature>
<dbReference type="EMBL" id="VCEB01002773">
    <property type="protein sequence ID" value="KAB0345941.1"/>
    <property type="molecule type" value="Genomic_DNA"/>
</dbReference>
<keyword evidence="1 2" id="KW-0175">Coiled coil</keyword>
<feature type="coiled-coil region" evidence="2">
    <location>
        <begin position="236"/>
        <end position="270"/>
    </location>
</feature>
<dbReference type="InterPro" id="IPR039497">
    <property type="entry name" value="CC144C-like_CC_dom"/>
</dbReference>
<protein>
    <recommendedName>
        <fullName evidence="4">CCDC144C-like coiled-coil domain-containing protein</fullName>
    </recommendedName>
</protein>
<sequence>MKPSQQSNRNIEAKCGILRPESTTFSEDNNSDSNIEDVVKTFPKPSPRFEGICQPAFPSPEPVPKLLKSVAGLGPTKVPDSGRKAKDLLRKNHLLQDEIANLRREIDAVKIQNREDEKKYSEDIENLQKAMKSNEEILTQTISQSGELKTKQTKTKSYCSRLTADIHDDDQGQTSQRDLELTFQRAKAERLCLQDQMKFDVTKLKSNSETVSQQLSEVESKFRLEIIKLHQMTDNLREKTLMLECAQRDLRQAECQKQEIEHMYRNEQGKVNEYL</sequence>
<organism evidence="5 6">
    <name type="scientific">Muntiacus reevesi</name>
    <name type="common">Reeves' muntjac</name>
    <name type="synonym">Cervus reevesi</name>
    <dbReference type="NCBI Taxonomy" id="9886"/>
    <lineage>
        <taxon>Eukaryota</taxon>
        <taxon>Metazoa</taxon>
        <taxon>Chordata</taxon>
        <taxon>Craniata</taxon>
        <taxon>Vertebrata</taxon>
        <taxon>Euteleostomi</taxon>
        <taxon>Mammalia</taxon>
        <taxon>Eutheria</taxon>
        <taxon>Laurasiatheria</taxon>
        <taxon>Artiodactyla</taxon>
        <taxon>Ruminantia</taxon>
        <taxon>Pecora</taxon>
        <taxon>Cervidae</taxon>
        <taxon>Muntiacinae</taxon>
        <taxon>Muntiacus</taxon>
    </lineage>
</organism>
<feature type="domain" description="CCDC144C-like coiled-coil" evidence="4">
    <location>
        <begin position="77"/>
        <end position="274"/>
    </location>
</feature>